<protein>
    <submittedName>
        <fullName evidence="2">Uncharacterized protein</fullName>
    </submittedName>
</protein>
<feature type="region of interest" description="Disordered" evidence="1">
    <location>
        <begin position="1"/>
        <end position="60"/>
    </location>
</feature>
<gene>
    <name evidence="2" type="ORF">Z043_123004</name>
</gene>
<accession>A0A0P7TMZ2</accession>
<dbReference type="AlphaFoldDB" id="A0A0P7TMZ2"/>
<comment type="caution">
    <text evidence="2">The sequence shown here is derived from an EMBL/GenBank/DDBJ whole genome shotgun (WGS) entry which is preliminary data.</text>
</comment>
<feature type="region of interest" description="Disordered" evidence="1">
    <location>
        <begin position="227"/>
        <end position="250"/>
    </location>
</feature>
<feature type="compositionally biased region" description="Basic and acidic residues" evidence="1">
    <location>
        <begin position="1"/>
        <end position="12"/>
    </location>
</feature>
<reference evidence="2 3" key="1">
    <citation type="submission" date="2015-08" db="EMBL/GenBank/DDBJ databases">
        <title>The genome of the Asian arowana (Scleropages formosus).</title>
        <authorList>
            <person name="Tan M.H."/>
            <person name="Gan H.M."/>
            <person name="Croft L.J."/>
            <person name="Austin C.M."/>
        </authorList>
    </citation>
    <scope>NUCLEOTIDE SEQUENCE [LARGE SCALE GENOMIC DNA]</scope>
    <source>
        <strain evidence="2">Aro1</strain>
    </source>
</reference>
<organism evidence="2 3">
    <name type="scientific">Scleropages formosus</name>
    <name type="common">Asian bonytongue</name>
    <name type="synonym">Osteoglossum formosum</name>
    <dbReference type="NCBI Taxonomy" id="113540"/>
    <lineage>
        <taxon>Eukaryota</taxon>
        <taxon>Metazoa</taxon>
        <taxon>Chordata</taxon>
        <taxon>Craniata</taxon>
        <taxon>Vertebrata</taxon>
        <taxon>Euteleostomi</taxon>
        <taxon>Actinopterygii</taxon>
        <taxon>Neopterygii</taxon>
        <taxon>Teleostei</taxon>
        <taxon>Osteoglossocephala</taxon>
        <taxon>Osteoglossomorpha</taxon>
        <taxon>Osteoglossiformes</taxon>
        <taxon>Osteoglossidae</taxon>
        <taxon>Scleropages</taxon>
    </lineage>
</organism>
<evidence type="ECO:0000313" key="3">
    <source>
        <dbReference type="Proteomes" id="UP000034805"/>
    </source>
</evidence>
<feature type="non-terminal residue" evidence="2">
    <location>
        <position position="1"/>
    </location>
</feature>
<proteinExistence type="predicted"/>
<feature type="compositionally biased region" description="Basic and acidic residues" evidence="1">
    <location>
        <begin position="20"/>
        <end position="36"/>
    </location>
</feature>
<sequence>KSSYPKEHEALRAHRHASHRLGEAEERGPAKQREMKGTLNAENILSPVRSPPSSPSVSERVQFPPTAHARCLQADPIDPDGGPHFTLLYTRAQTEPPPRWRAQVVQTVISFCARGTKRHALPGRPPVSQGSRPAGFIFPLAASAACSSGPGVCGVTQVSVRSVARTHRRGLAGRLADEPHLSICCCGTRAGLCEWLPRRGEREAHQLGLSQGSAGTRQLSTDLGSTGVCGQPMGSRGRQAEDSSSSAREGKSSTQSCAVLCCAVLWAAYPPGQSLLHRHGERLRRILNHPALLTREVHGHEGVLRDAPLEGPDTLNLIHPAFKYMICMKVFLK</sequence>
<evidence type="ECO:0000256" key="1">
    <source>
        <dbReference type="SAM" id="MobiDB-lite"/>
    </source>
</evidence>
<feature type="non-terminal residue" evidence="2">
    <location>
        <position position="333"/>
    </location>
</feature>
<name>A0A0P7TMZ2_SCLFO</name>
<evidence type="ECO:0000313" key="2">
    <source>
        <dbReference type="EMBL" id="KPP59108.1"/>
    </source>
</evidence>
<dbReference type="Proteomes" id="UP000034805">
    <property type="component" value="Unassembled WGS sequence"/>
</dbReference>
<dbReference type="EMBL" id="JARO02012673">
    <property type="protein sequence ID" value="KPP59108.1"/>
    <property type="molecule type" value="Genomic_DNA"/>
</dbReference>